<proteinExistence type="inferred from homology"/>
<dbReference type="InterPro" id="IPR052186">
    <property type="entry name" value="Hydantoin_racemase-like"/>
</dbReference>
<evidence type="ECO:0000256" key="1">
    <source>
        <dbReference type="ARBA" id="ARBA00038414"/>
    </source>
</evidence>
<dbReference type="InterPro" id="IPR053714">
    <property type="entry name" value="Iso_Racemase_Enz_sf"/>
</dbReference>
<dbReference type="PANTHER" id="PTHR28047:SF5">
    <property type="entry name" value="PROTEIN DCG1"/>
    <property type="match status" value="1"/>
</dbReference>
<dbReference type="RefSeq" id="WP_122922992.1">
    <property type="nucleotide sequence ID" value="NZ_RHHU01000003.1"/>
</dbReference>
<keyword evidence="3" id="KW-1185">Reference proteome</keyword>
<evidence type="ECO:0008006" key="4">
    <source>
        <dbReference type="Google" id="ProtNLM"/>
    </source>
</evidence>
<comment type="caution">
    <text evidence="2">The sequence shown here is derived from an EMBL/GenBank/DDBJ whole genome shotgun (WGS) entry which is preliminary data.</text>
</comment>
<dbReference type="AlphaFoldDB" id="A0A3M8DMV2"/>
<protein>
    <recommendedName>
        <fullName evidence="4">Hydantoin racemase</fullName>
    </recommendedName>
</protein>
<organism evidence="2 3">
    <name type="scientific">Brevibacillus nitrificans</name>
    <dbReference type="NCBI Taxonomy" id="651560"/>
    <lineage>
        <taxon>Bacteria</taxon>
        <taxon>Bacillati</taxon>
        <taxon>Bacillota</taxon>
        <taxon>Bacilli</taxon>
        <taxon>Bacillales</taxon>
        <taxon>Paenibacillaceae</taxon>
        <taxon>Brevibacillus</taxon>
    </lineage>
</organism>
<dbReference type="GO" id="GO:0047661">
    <property type="term" value="F:amino-acid racemase activity"/>
    <property type="evidence" value="ECO:0007669"/>
    <property type="project" value="InterPro"/>
</dbReference>
<sequence length="243" mass="26420">MRIKVINPDYGMTAETLRSRERMLAAIARPDTVISMDCLTDSRVEIDSALDVVLAGAEIVKRASQAEKEGYDAVVLYCLSDPAIVACREVVRIPVIGAGQASMLVASMLGYRFSILTTSFQRIPEKEESVRYSGVDPSRLASVRSIAIPGGDPRKDIPTTVRLLVEAGRECLEKDRAHVLVLGCLSFAGMGQELSELTGAPVVDPAFAAINMAELFHSQHLSHSRIAYPAPPARERSWSHGEL</sequence>
<evidence type="ECO:0000313" key="2">
    <source>
        <dbReference type="EMBL" id="RNB88899.1"/>
    </source>
</evidence>
<dbReference type="EMBL" id="RHHU01000003">
    <property type="protein sequence ID" value="RNB88899.1"/>
    <property type="molecule type" value="Genomic_DNA"/>
</dbReference>
<evidence type="ECO:0000313" key="3">
    <source>
        <dbReference type="Proteomes" id="UP000269573"/>
    </source>
</evidence>
<dbReference type="Pfam" id="PF01177">
    <property type="entry name" value="Asp_Glu_race"/>
    <property type="match status" value="1"/>
</dbReference>
<name>A0A3M8DMV2_9BACL</name>
<dbReference type="Gene3D" id="3.40.50.12500">
    <property type="match status" value="1"/>
</dbReference>
<accession>A0A3M8DMV2</accession>
<dbReference type="PANTHER" id="PTHR28047">
    <property type="entry name" value="PROTEIN DCG1"/>
    <property type="match status" value="1"/>
</dbReference>
<dbReference type="Proteomes" id="UP000269573">
    <property type="component" value="Unassembled WGS sequence"/>
</dbReference>
<reference evidence="2 3" key="1">
    <citation type="submission" date="2018-10" db="EMBL/GenBank/DDBJ databases">
        <title>Phylogenomics of Brevibacillus.</title>
        <authorList>
            <person name="Dunlap C."/>
        </authorList>
    </citation>
    <scope>NUCLEOTIDE SEQUENCE [LARGE SCALE GENOMIC DNA]</scope>
    <source>
        <strain evidence="2 3">JCM 15774</strain>
    </source>
</reference>
<gene>
    <name evidence="2" type="ORF">EDM59_07340</name>
</gene>
<dbReference type="InterPro" id="IPR015942">
    <property type="entry name" value="Asp/Glu/hydantoin_racemase"/>
</dbReference>
<comment type="similarity">
    <text evidence="1">Belongs to the HyuE racemase family.</text>
</comment>